<evidence type="ECO:0000259" key="5">
    <source>
        <dbReference type="Pfam" id="PF02872"/>
    </source>
</evidence>
<dbReference type="Proteomes" id="UP000015527">
    <property type="component" value="Unassembled WGS sequence"/>
</dbReference>
<comment type="similarity">
    <text evidence="1 3">Belongs to the 5'-nucleotidase family.</text>
</comment>
<dbReference type="GO" id="GO:0000166">
    <property type="term" value="F:nucleotide binding"/>
    <property type="evidence" value="ECO:0007669"/>
    <property type="project" value="UniProtKB-KW"/>
</dbReference>
<dbReference type="GO" id="GO:0009166">
    <property type="term" value="P:nucleotide catabolic process"/>
    <property type="evidence" value="ECO:0007669"/>
    <property type="project" value="InterPro"/>
</dbReference>
<gene>
    <name evidence="6" type="ORF">L284_07785</name>
</gene>
<dbReference type="PANTHER" id="PTHR11575">
    <property type="entry name" value="5'-NUCLEOTIDASE-RELATED"/>
    <property type="match status" value="1"/>
</dbReference>
<dbReference type="EMBL" id="ATHL01000055">
    <property type="protein sequence ID" value="EQB17454.1"/>
    <property type="molecule type" value="Genomic_DNA"/>
</dbReference>
<evidence type="ECO:0008006" key="8">
    <source>
        <dbReference type="Google" id="ProtNLM"/>
    </source>
</evidence>
<dbReference type="GO" id="GO:0008768">
    <property type="term" value="F:UDP-sugar diphosphatase activity"/>
    <property type="evidence" value="ECO:0007669"/>
    <property type="project" value="TreeGrafter"/>
</dbReference>
<evidence type="ECO:0000256" key="2">
    <source>
        <dbReference type="ARBA" id="ARBA00022729"/>
    </source>
</evidence>
<dbReference type="PANTHER" id="PTHR11575:SF24">
    <property type="entry name" value="5'-NUCLEOTIDASE"/>
    <property type="match status" value="1"/>
</dbReference>
<dbReference type="SUPFAM" id="SSF56300">
    <property type="entry name" value="Metallo-dependent phosphatases"/>
    <property type="match status" value="1"/>
</dbReference>
<dbReference type="PROSITE" id="PS00785">
    <property type="entry name" value="5_NUCLEOTIDASE_1"/>
    <property type="match status" value="1"/>
</dbReference>
<name>T0J681_9SPHN</name>
<keyword evidence="3" id="KW-0547">Nucleotide-binding</keyword>
<dbReference type="AlphaFoldDB" id="T0J681"/>
<feature type="domain" description="Calcineurin-like phosphoesterase" evidence="4">
    <location>
        <begin position="45"/>
        <end position="299"/>
    </location>
</feature>
<reference evidence="6 7" key="1">
    <citation type="journal article" date="2013" name="Genome Announc.">
        <title>Genome Sequence of Novosphingobium lindaniclasticum LE124T, Isolated from a Hexachlorocyclohexane Dumpsite.</title>
        <authorList>
            <person name="Saxena A."/>
            <person name="Nayyar N."/>
            <person name="Sangwan N."/>
            <person name="Kumari R."/>
            <person name="Khurana J.P."/>
            <person name="Lal R."/>
        </authorList>
    </citation>
    <scope>NUCLEOTIDE SEQUENCE [LARGE SCALE GENOMIC DNA]</scope>
    <source>
        <strain evidence="6 7">LE124</strain>
    </source>
</reference>
<evidence type="ECO:0000313" key="7">
    <source>
        <dbReference type="Proteomes" id="UP000015527"/>
    </source>
</evidence>
<accession>T0J681</accession>
<feature type="domain" description="5'-Nucleotidase C-terminal" evidence="5">
    <location>
        <begin position="410"/>
        <end position="553"/>
    </location>
</feature>
<dbReference type="PATRIC" id="fig|1096930.3.peg.1533"/>
<dbReference type="InterPro" id="IPR029052">
    <property type="entry name" value="Metallo-depent_PP-like"/>
</dbReference>
<dbReference type="OrthoDB" id="9803927at2"/>
<dbReference type="Pfam" id="PF00149">
    <property type="entry name" value="Metallophos"/>
    <property type="match status" value="1"/>
</dbReference>
<evidence type="ECO:0000256" key="3">
    <source>
        <dbReference type="RuleBase" id="RU362119"/>
    </source>
</evidence>
<evidence type="ECO:0000256" key="1">
    <source>
        <dbReference type="ARBA" id="ARBA00006654"/>
    </source>
</evidence>
<dbReference type="Gene3D" id="3.90.780.10">
    <property type="entry name" value="5'-Nucleotidase, C-terminal domain"/>
    <property type="match status" value="1"/>
</dbReference>
<dbReference type="InterPro" id="IPR004843">
    <property type="entry name" value="Calcineurin-like_PHP"/>
</dbReference>
<dbReference type="GO" id="GO:0030288">
    <property type="term" value="C:outer membrane-bounded periplasmic space"/>
    <property type="evidence" value="ECO:0007669"/>
    <property type="project" value="TreeGrafter"/>
</dbReference>
<keyword evidence="2 3" id="KW-0732">Signal</keyword>
<dbReference type="GO" id="GO:0008253">
    <property type="term" value="F:5'-nucleotidase activity"/>
    <property type="evidence" value="ECO:0007669"/>
    <property type="project" value="TreeGrafter"/>
</dbReference>
<dbReference type="InterPro" id="IPR008334">
    <property type="entry name" value="5'-Nucleotdase_C"/>
</dbReference>
<dbReference type="eggNOG" id="COG0737">
    <property type="taxonomic scope" value="Bacteria"/>
</dbReference>
<dbReference type="InterPro" id="IPR036907">
    <property type="entry name" value="5'-Nucleotdase_C_sf"/>
</dbReference>
<dbReference type="Pfam" id="PF02872">
    <property type="entry name" value="5_nucleotid_C"/>
    <property type="match status" value="1"/>
</dbReference>
<sequence>MTFPSIRGLPLLSTSLLAALLAGCATTPSPRQPAGQAAAPIEIGVIAINDFHGALEPPNQSVEAPDGQGGEVSVPAGGGAWLASAVDSLKARHANNVVVAAGDLTSASQLASSLYLDEPAVGVMNRVGVEFNAVGNHEFDRGWQELRRLQNGGCEKNTRGEPCQLEQFKGASYKYLAASTTLPDGSPLFPGTGLKSFGEGKDKITLGFIGLSLKTVPTLVAPDRVSGLKFADEAETINREVPRLKAAGADAVLVLIHQGGRTAGQPDPNGCNDMTGDIRPILDRLEPGVDVVVSGHTHWAYVCNYTANPKSGPILLTSAGVYGKLVTDITLRFDPATHKLLGKEAGNLIVQSPGYTSAKGQVANSAAFPQFQPRADVAAYVERYKNASLHLVSRPVGRLSAALPKEEGNGVARGGALGNLIADSQLAATRKAGAEIAFLNPFGIRAALVPASDGTVTFGQIYAVEPFNNEIVTMSLTGAQIRSTLEQGLDDDGEQQMLSPSQGMRVAFDMRRPSGSRITAITLDGKPLDPAKTYRVSVVNFLAEGGDGFSGFAQGKDRTRGAIDLDALEDWLGAVPLRKVPEEDRTPETR</sequence>
<dbReference type="SUPFAM" id="SSF55816">
    <property type="entry name" value="5'-nucleotidase (syn. UDP-sugar hydrolase), C-terminal domain"/>
    <property type="match status" value="1"/>
</dbReference>
<evidence type="ECO:0000259" key="4">
    <source>
        <dbReference type="Pfam" id="PF00149"/>
    </source>
</evidence>
<dbReference type="GO" id="GO:0046872">
    <property type="term" value="F:metal ion binding"/>
    <property type="evidence" value="ECO:0007669"/>
    <property type="project" value="InterPro"/>
</dbReference>
<dbReference type="PROSITE" id="PS51257">
    <property type="entry name" value="PROKAR_LIPOPROTEIN"/>
    <property type="match status" value="1"/>
</dbReference>
<feature type="chain" id="PRO_5005146865" description="5'-nucleotidase" evidence="3">
    <location>
        <begin position="25"/>
        <end position="590"/>
    </location>
</feature>
<dbReference type="InterPro" id="IPR006179">
    <property type="entry name" value="5_nucleotidase/apyrase"/>
</dbReference>
<proteinExistence type="inferred from homology"/>
<keyword evidence="3" id="KW-0378">Hydrolase</keyword>
<dbReference type="RefSeq" id="WP_021233462.1">
    <property type="nucleotide sequence ID" value="NZ_ATHL01000055.1"/>
</dbReference>
<keyword evidence="7" id="KW-1185">Reference proteome</keyword>
<protein>
    <recommendedName>
        <fullName evidence="8">5'-nucleotidase</fullName>
    </recommendedName>
</protein>
<comment type="caution">
    <text evidence="6">The sequence shown here is derived from an EMBL/GenBank/DDBJ whole genome shotgun (WGS) entry which is preliminary data.</text>
</comment>
<dbReference type="PRINTS" id="PR01607">
    <property type="entry name" value="APYRASEFAMLY"/>
</dbReference>
<organism evidence="6 7">
    <name type="scientific">Novosphingobium lindaniclasticum LE124</name>
    <dbReference type="NCBI Taxonomy" id="1096930"/>
    <lineage>
        <taxon>Bacteria</taxon>
        <taxon>Pseudomonadati</taxon>
        <taxon>Pseudomonadota</taxon>
        <taxon>Alphaproteobacteria</taxon>
        <taxon>Sphingomonadales</taxon>
        <taxon>Sphingomonadaceae</taxon>
        <taxon>Novosphingobium</taxon>
    </lineage>
</organism>
<dbReference type="Gene3D" id="3.60.21.10">
    <property type="match status" value="1"/>
</dbReference>
<dbReference type="InterPro" id="IPR006146">
    <property type="entry name" value="5'-Nucleotdase_CS"/>
</dbReference>
<evidence type="ECO:0000313" key="6">
    <source>
        <dbReference type="EMBL" id="EQB17454.1"/>
    </source>
</evidence>
<feature type="signal peptide" evidence="3">
    <location>
        <begin position="1"/>
        <end position="24"/>
    </location>
</feature>